<dbReference type="InterPro" id="IPR011701">
    <property type="entry name" value="MFS"/>
</dbReference>
<dbReference type="SUPFAM" id="SSF103473">
    <property type="entry name" value="MFS general substrate transporter"/>
    <property type="match status" value="1"/>
</dbReference>
<proteinExistence type="predicted"/>
<comment type="caution">
    <text evidence="7">The sequence shown here is derived from an EMBL/GenBank/DDBJ whole genome shotgun (WGS) entry which is preliminary data.</text>
</comment>
<dbReference type="PANTHER" id="PTHR23513:SF6">
    <property type="entry name" value="MAJOR FACILITATOR SUPERFAMILY ASSOCIATED DOMAIN-CONTAINING PROTEIN"/>
    <property type="match status" value="1"/>
</dbReference>
<reference evidence="7 8" key="1">
    <citation type="submission" date="2023-11" db="EMBL/GenBank/DDBJ databases">
        <title>Plant-associative lifestyle of Vibrio porteresiae and its evolutionary dynamics.</title>
        <authorList>
            <person name="Rameshkumar N."/>
            <person name="Kirti K."/>
        </authorList>
    </citation>
    <scope>NUCLEOTIDE SEQUENCE [LARGE SCALE GENOMIC DNA]</scope>
    <source>
        <strain evidence="7 8">MSSRF7</strain>
    </source>
</reference>
<evidence type="ECO:0000313" key="7">
    <source>
        <dbReference type="EMBL" id="MDW6093422.1"/>
    </source>
</evidence>
<dbReference type="InterPro" id="IPR036259">
    <property type="entry name" value="MFS_trans_sf"/>
</dbReference>
<sequence length="424" mass="47509">MISRISNNIYLYIASDVLSQASYRLFQVFCTWYYIQFYNQEEYLANIMFFIWLANVLFLPISGVILERYRKTFVLTSACLVTFICLVALLIFYQNDNYSDKAYVVFLAASVLLSAASSFIMPLGVSLIPEISSDETETTRGIRIKSSTFIVNLFLGPMLGGFLIGYWGGGSILIAALLFAFFSVVTSFMLWINTELKSVNIIQKNFLLGLVEGVMRTIKIKEERIIAIISSSSNLFLVPFIFLLLPSKVIGENNTMVEVSIIEICIGIGMFLSPTVFIPYLEKVFGKHISICIGQFLIAISIFLFSLTNDLYVQYLLGFTLGVGLNLFNAIINACRAISIPNGYRGAMESSFLLMCIASVPLGFWIAKIYLSMVSVDYIIASSLIIYIPSLLVITISNDIKSIVGSNNDNGPYYKNKYRKLFAE</sequence>
<feature type="transmembrane region" description="Helical" evidence="6">
    <location>
        <begin position="225"/>
        <end position="247"/>
    </location>
</feature>
<keyword evidence="2" id="KW-1003">Cell membrane</keyword>
<evidence type="ECO:0000256" key="6">
    <source>
        <dbReference type="SAM" id="Phobius"/>
    </source>
</evidence>
<evidence type="ECO:0000256" key="4">
    <source>
        <dbReference type="ARBA" id="ARBA00022989"/>
    </source>
</evidence>
<comment type="subcellular location">
    <subcellularLocation>
        <location evidence="1">Cell membrane</location>
        <topology evidence="1">Multi-pass membrane protein</topology>
    </subcellularLocation>
</comment>
<gene>
    <name evidence="7" type="ORF">SBX64_12775</name>
</gene>
<feature type="transmembrane region" description="Helical" evidence="6">
    <location>
        <begin position="105"/>
        <end position="128"/>
    </location>
</feature>
<accession>A0ABU4IVH2</accession>
<keyword evidence="5 6" id="KW-0472">Membrane</keyword>
<feature type="transmembrane region" description="Helical" evidence="6">
    <location>
        <begin position="173"/>
        <end position="192"/>
    </location>
</feature>
<evidence type="ECO:0000256" key="5">
    <source>
        <dbReference type="ARBA" id="ARBA00023136"/>
    </source>
</evidence>
<protein>
    <submittedName>
        <fullName evidence="7">MFS transporter</fullName>
    </submittedName>
</protein>
<dbReference type="Pfam" id="PF07690">
    <property type="entry name" value="MFS_1"/>
    <property type="match status" value="1"/>
</dbReference>
<name>A0ABU4IVH2_9VIBR</name>
<feature type="transmembrane region" description="Helical" evidence="6">
    <location>
        <begin position="312"/>
        <end position="332"/>
    </location>
</feature>
<evidence type="ECO:0000256" key="2">
    <source>
        <dbReference type="ARBA" id="ARBA00022475"/>
    </source>
</evidence>
<evidence type="ECO:0000256" key="3">
    <source>
        <dbReference type="ARBA" id="ARBA00022692"/>
    </source>
</evidence>
<feature type="transmembrane region" description="Helical" evidence="6">
    <location>
        <begin position="47"/>
        <end position="66"/>
    </location>
</feature>
<evidence type="ECO:0000313" key="8">
    <source>
        <dbReference type="Proteomes" id="UP001279860"/>
    </source>
</evidence>
<keyword evidence="8" id="KW-1185">Reference proteome</keyword>
<feature type="transmembrane region" description="Helical" evidence="6">
    <location>
        <begin position="9"/>
        <end position="35"/>
    </location>
</feature>
<dbReference type="EMBL" id="JAWRCP010000001">
    <property type="protein sequence ID" value="MDW6093422.1"/>
    <property type="molecule type" value="Genomic_DNA"/>
</dbReference>
<evidence type="ECO:0000256" key="1">
    <source>
        <dbReference type="ARBA" id="ARBA00004651"/>
    </source>
</evidence>
<organism evidence="7 8">
    <name type="scientific">Vibrio rhizosphaerae</name>
    <dbReference type="NCBI Taxonomy" id="398736"/>
    <lineage>
        <taxon>Bacteria</taxon>
        <taxon>Pseudomonadati</taxon>
        <taxon>Pseudomonadota</taxon>
        <taxon>Gammaproteobacteria</taxon>
        <taxon>Vibrionales</taxon>
        <taxon>Vibrionaceae</taxon>
        <taxon>Vibrio</taxon>
    </lineage>
</organism>
<feature type="transmembrane region" description="Helical" evidence="6">
    <location>
        <begin position="73"/>
        <end position="93"/>
    </location>
</feature>
<feature type="transmembrane region" description="Helical" evidence="6">
    <location>
        <begin position="352"/>
        <end position="372"/>
    </location>
</feature>
<feature type="transmembrane region" description="Helical" evidence="6">
    <location>
        <begin position="259"/>
        <end position="281"/>
    </location>
</feature>
<dbReference type="Gene3D" id="1.20.1250.20">
    <property type="entry name" value="MFS general substrate transporter like domains"/>
    <property type="match status" value="1"/>
</dbReference>
<feature type="transmembrane region" description="Helical" evidence="6">
    <location>
        <begin position="149"/>
        <end position="167"/>
    </location>
</feature>
<dbReference type="PANTHER" id="PTHR23513">
    <property type="entry name" value="INTEGRAL MEMBRANE EFFLUX PROTEIN-RELATED"/>
    <property type="match status" value="1"/>
</dbReference>
<keyword evidence="4 6" id="KW-1133">Transmembrane helix</keyword>
<dbReference type="Proteomes" id="UP001279860">
    <property type="component" value="Unassembled WGS sequence"/>
</dbReference>
<feature type="transmembrane region" description="Helical" evidence="6">
    <location>
        <begin position="288"/>
        <end position="306"/>
    </location>
</feature>
<feature type="transmembrane region" description="Helical" evidence="6">
    <location>
        <begin position="378"/>
        <end position="396"/>
    </location>
</feature>
<dbReference type="RefSeq" id="WP_318585107.1">
    <property type="nucleotide sequence ID" value="NZ_JAWRCP010000001.1"/>
</dbReference>
<keyword evidence="3 6" id="KW-0812">Transmembrane</keyword>